<proteinExistence type="predicted"/>
<dbReference type="EMBL" id="CP007452">
    <property type="protein sequence ID" value="AHM55901.1"/>
    <property type="molecule type" value="Genomic_DNA"/>
</dbReference>
<gene>
    <name evidence="1" type="ORF">EAL2_c05990</name>
</gene>
<dbReference type="RefSeq" id="WP_025434944.1">
    <property type="nucleotide sequence ID" value="NZ_CP007452.1"/>
</dbReference>
<keyword evidence="2" id="KW-1185">Reference proteome</keyword>
<dbReference type="KEGG" id="eac:EAL2_c05990"/>
<dbReference type="HOGENOM" id="CLU_2584503_0_0_9"/>
<evidence type="ECO:0000313" key="2">
    <source>
        <dbReference type="Proteomes" id="UP000019591"/>
    </source>
</evidence>
<reference evidence="1 2" key="1">
    <citation type="journal article" date="2014" name="Genome Announc.">
        <title>Complete Genome Sequence of Amino Acid-Utilizing Eubacterium acidaminophilum al-2 (DSM 3953).</title>
        <authorList>
            <person name="Poehlein A."/>
            <person name="Andreesen J.R."/>
            <person name="Daniel R."/>
        </authorList>
    </citation>
    <scope>NUCLEOTIDE SEQUENCE [LARGE SCALE GENOMIC DNA]</scope>
    <source>
        <strain evidence="1 2">DSM 3953</strain>
    </source>
</reference>
<dbReference type="Proteomes" id="UP000019591">
    <property type="component" value="Chromosome"/>
</dbReference>
<accession>W8U4L5</accession>
<dbReference type="STRING" id="1286171.EAL2_c05990"/>
<name>W8U4L5_PEPAC</name>
<sequence length="80" mass="9130">MREVEEGKKAITYKMEVNPAKLMEEIYASIPELAPRFTEEGTEVHLRVFTNGNILTLWVDEEVEESLINVVVKAHKAGEE</sequence>
<dbReference type="AlphaFoldDB" id="W8U4L5"/>
<organism evidence="1 2">
    <name type="scientific">Peptoclostridium acidaminophilum DSM 3953</name>
    <dbReference type="NCBI Taxonomy" id="1286171"/>
    <lineage>
        <taxon>Bacteria</taxon>
        <taxon>Bacillati</taxon>
        <taxon>Bacillota</taxon>
        <taxon>Clostridia</taxon>
        <taxon>Peptostreptococcales</taxon>
        <taxon>Peptoclostridiaceae</taxon>
        <taxon>Peptoclostridium</taxon>
    </lineage>
</organism>
<evidence type="ECO:0000313" key="1">
    <source>
        <dbReference type="EMBL" id="AHM55901.1"/>
    </source>
</evidence>
<dbReference type="eggNOG" id="ENOG5033N64">
    <property type="taxonomic scope" value="Bacteria"/>
</dbReference>
<protein>
    <submittedName>
        <fullName evidence="1">Uncharacterized protein</fullName>
    </submittedName>
</protein>
<dbReference type="PATRIC" id="fig|1286171.3.peg.543"/>